<keyword evidence="3" id="KW-1185">Reference proteome</keyword>
<dbReference type="AlphaFoldDB" id="A0A9P5BC06"/>
<dbReference type="Proteomes" id="UP000737391">
    <property type="component" value="Unassembled WGS sequence"/>
</dbReference>
<accession>A0A9P5BC06</accession>
<dbReference type="Pfam" id="PF01419">
    <property type="entry name" value="Jacalin"/>
    <property type="match status" value="1"/>
</dbReference>
<dbReference type="InterPro" id="IPR036404">
    <property type="entry name" value="Jacalin-like_lectin_dom_sf"/>
</dbReference>
<dbReference type="OrthoDB" id="3231004at2759"/>
<gene>
    <name evidence="2" type="ORF">FAGAP_5140</name>
</gene>
<comment type="caution">
    <text evidence="2">The sequence shown here is derived from an EMBL/GenBank/DDBJ whole genome shotgun (WGS) entry which is preliminary data.</text>
</comment>
<dbReference type="Gene3D" id="2.100.10.30">
    <property type="entry name" value="Jacalin-like lectin domain"/>
    <property type="match status" value="1"/>
</dbReference>
<feature type="domain" description="Jacalin-type lectin" evidence="1">
    <location>
        <begin position="513"/>
        <end position="659"/>
    </location>
</feature>
<evidence type="ECO:0000313" key="3">
    <source>
        <dbReference type="Proteomes" id="UP000737391"/>
    </source>
</evidence>
<dbReference type="SUPFAM" id="SSF51101">
    <property type="entry name" value="Mannose-binding lectins"/>
    <property type="match status" value="1"/>
</dbReference>
<protein>
    <recommendedName>
        <fullName evidence="1">Jacalin-type lectin domain-containing protein</fullName>
    </recommendedName>
</protein>
<dbReference type="EMBL" id="LUFC02000320">
    <property type="protein sequence ID" value="KAF4498662.1"/>
    <property type="molecule type" value="Genomic_DNA"/>
</dbReference>
<dbReference type="InterPro" id="IPR001229">
    <property type="entry name" value="Jacalin-like_lectin_dom"/>
</dbReference>
<name>A0A9P5BC06_9HYPO</name>
<proteinExistence type="predicted"/>
<evidence type="ECO:0000259" key="1">
    <source>
        <dbReference type="Pfam" id="PF01419"/>
    </source>
</evidence>
<evidence type="ECO:0000313" key="2">
    <source>
        <dbReference type="EMBL" id="KAF4498662.1"/>
    </source>
</evidence>
<sequence>MGLNLAPYHAAMRIGQGFNSYTHEILMNDAVVYDTETPGGDHYQGDTKQVSQIVSYCTRHVDKISEVTDAMNISAALSIKTATAGGGLTGSYVNSDKFKESTLNFFVQVTVVNQTVMAEDVRQFNAIDGVWNTGSFMKVYGDCYISGFIEGGELDAIVSVKITDKATESDIKAALEASFGQGRAAGGSVNASFGLDKTNAFKNCETTITVNWNGGGDIKPADELWSIESLTKAAAAFPYNVARCPQRTYAILTKYENLLSFQKLSPKPTVLDYDVASLYTNDLLDAMMAYKNIWKKIHLDIADYEDNNVTLKTAKIEPRKVDVKREISKPKRMEALHFLQDLVDTARENSGDSSEQVLELVNLLHSPGGTHIASSQSSKNFDYPDNVGVPYEPDEFGLEKARKDCRLEMLKIVKEVDEVIANPMLALDPDRDLQYTNPTFFRRLLPTVTKIEKPKLVTASAAPAPALHERLYYAPKELPDHFKPMYEKALKDPKSSKFLMTAWAGDHTKHEPGTVFDDFDSVSNSHIIKGVSVWTNVNNANCYIVAYQLDFIDKNKPSLFRSHGDTAGVPANSKKLGFTVTDVGDRITSVQITAGRFPAFPVKVISSITLTTAKGQSAKLGEDGPPEQSDTLWTDAPVANYSFKGFWGESGSAFDRLGVFYGLDE</sequence>
<reference evidence="2" key="1">
    <citation type="submission" date="2020-01" db="EMBL/GenBank/DDBJ databases">
        <title>Identification and distribution of gene clusters putatively required for synthesis of sphingolipid metabolism inhibitors in phylogenetically diverse species of the filamentous fungus Fusarium.</title>
        <authorList>
            <person name="Kim H.-S."/>
            <person name="Busman M."/>
            <person name="Brown D.W."/>
            <person name="Divon H."/>
            <person name="Uhlig S."/>
            <person name="Proctor R.H."/>
        </authorList>
    </citation>
    <scope>NUCLEOTIDE SEQUENCE</scope>
    <source>
        <strain evidence="2">NRRL 31653</strain>
    </source>
</reference>
<organism evidence="2 3">
    <name type="scientific">Fusarium agapanthi</name>
    <dbReference type="NCBI Taxonomy" id="1803897"/>
    <lineage>
        <taxon>Eukaryota</taxon>
        <taxon>Fungi</taxon>
        <taxon>Dikarya</taxon>
        <taxon>Ascomycota</taxon>
        <taxon>Pezizomycotina</taxon>
        <taxon>Sordariomycetes</taxon>
        <taxon>Hypocreomycetidae</taxon>
        <taxon>Hypocreales</taxon>
        <taxon>Nectriaceae</taxon>
        <taxon>Fusarium</taxon>
        <taxon>Fusarium fujikuroi species complex</taxon>
    </lineage>
</organism>